<dbReference type="Proteomes" id="UP001205311">
    <property type="component" value="Unassembled WGS sequence"/>
</dbReference>
<dbReference type="InterPro" id="IPR000644">
    <property type="entry name" value="CBS_dom"/>
</dbReference>
<feature type="domain" description="BON" evidence="5">
    <location>
        <begin position="147"/>
        <end position="215"/>
    </location>
</feature>
<dbReference type="InterPro" id="IPR006015">
    <property type="entry name" value="Universal_stress_UspA"/>
</dbReference>
<evidence type="ECO:0000259" key="6">
    <source>
        <dbReference type="PROSITE" id="PS51371"/>
    </source>
</evidence>
<feature type="domain" description="CBS" evidence="6">
    <location>
        <begin position="10"/>
        <end position="68"/>
    </location>
</feature>
<protein>
    <submittedName>
        <fullName evidence="7">CBS-domain-containing membrane protein</fullName>
    </submittedName>
</protein>
<evidence type="ECO:0000256" key="2">
    <source>
        <dbReference type="ARBA" id="ARBA00023122"/>
    </source>
</evidence>
<dbReference type="InterPro" id="IPR046342">
    <property type="entry name" value="CBS_dom_sf"/>
</dbReference>
<accession>A0ABT1HZM0</accession>
<dbReference type="Pfam" id="PF00582">
    <property type="entry name" value="Usp"/>
    <property type="match status" value="2"/>
</dbReference>
<dbReference type="Gene3D" id="3.30.1340.30">
    <property type="match status" value="1"/>
</dbReference>
<dbReference type="Pfam" id="PF00571">
    <property type="entry name" value="CBS"/>
    <property type="match status" value="2"/>
</dbReference>
<reference evidence="7 8" key="1">
    <citation type="submission" date="2022-06" db="EMBL/GenBank/DDBJ databases">
        <title>Genomic Encyclopedia of Archaeal and Bacterial Type Strains, Phase II (KMG-II): from individual species to whole genera.</title>
        <authorList>
            <person name="Goeker M."/>
        </authorList>
    </citation>
    <scope>NUCLEOTIDE SEQUENCE [LARGE SCALE GENOMIC DNA]</scope>
    <source>
        <strain evidence="7 8">DSM 40477</strain>
    </source>
</reference>
<gene>
    <name evidence="7" type="ORF">LX15_004702</name>
</gene>
<evidence type="ECO:0000313" key="8">
    <source>
        <dbReference type="Proteomes" id="UP001205311"/>
    </source>
</evidence>
<comment type="similarity">
    <text evidence="1">Belongs to the universal stress protein A family.</text>
</comment>
<evidence type="ECO:0000256" key="3">
    <source>
        <dbReference type="PROSITE-ProRule" id="PRU00703"/>
    </source>
</evidence>
<dbReference type="SMART" id="SM00116">
    <property type="entry name" value="CBS"/>
    <property type="match status" value="2"/>
</dbReference>
<organism evidence="7 8">
    <name type="scientific">Streptoalloteichus tenebrarius (strain ATCC 17920 / DSM 40477 / JCM 4838 / CBS 697.72 / NBRC 16177 / NCIMB 11028 / NRRL B-12390 / A12253. 1 / ISP 5477)</name>
    <name type="common">Streptomyces tenebrarius</name>
    <dbReference type="NCBI Taxonomy" id="1933"/>
    <lineage>
        <taxon>Bacteria</taxon>
        <taxon>Bacillati</taxon>
        <taxon>Actinomycetota</taxon>
        <taxon>Actinomycetes</taxon>
        <taxon>Pseudonocardiales</taxon>
        <taxon>Pseudonocardiaceae</taxon>
        <taxon>Streptoalloteichus</taxon>
    </lineage>
</organism>
<dbReference type="RefSeq" id="WP_253671825.1">
    <property type="nucleotide sequence ID" value="NZ_JAMTCP010000034.1"/>
</dbReference>
<dbReference type="PANTHER" id="PTHR43080:SF29">
    <property type="entry name" value="OS02G0818000 PROTEIN"/>
    <property type="match status" value="1"/>
</dbReference>
<dbReference type="InterPro" id="IPR014729">
    <property type="entry name" value="Rossmann-like_a/b/a_fold"/>
</dbReference>
<dbReference type="PROSITE" id="PS51371">
    <property type="entry name" value="CBS"/>
    <property type="match status" value="2"/>
</dbReference>
<evidence type="ECO:0000256" key="1">
    <source>
        <dbReference type="ARBA" id="ARBA00008791"/>
    </source>
</evidence>
<dbReference type="Gene3D" id="3.40.50.620">
    <property type="entry name" value="HUPs"/>
    <property type="match status" value="2"/>
</dbReference>
<feature type="region of interest" description="Disordered" evidence="4">
    <location>
        <begin position="215"/>
        <end position="257"/>
    </location>
</feature>
<feature type="compositionally biased region" description="Low complexity" evidence="4">
    <location>
        <begin position="218"/>
        <end position="244"/>
    </location>
</feature>
<dbReference type="CDD" id="cd04586">
    <property type="entry name" value="CBS_pair_BON_assoc"/>
    <property type="match status" value="1"/>
</dbReference>
<keyword evidence="2 3" id="KW-0129">CBS domain</keyword>
<dbReference type="PANTHER" id="PTHR43080">
    <property type="entry name" value="CBS DOMAIN-CONTAINING PROTEIN CBSX3, MITOCHONDRIAL"/>
    <property type="match status" value="1"/>
</dbReference>
<evidence type="ECO:0000256" key="4">
    <source>
        <dbReference type="SAM" id="MobiDB-lite"/>
    </source>
</evidence>
<dbReference type="InterPro" id="IPR007055">
    <property type="entry name" value="BON_dom"/>
</dbReference>
<evidence type="ECO:0000313" key="7">
    <source>
        <dbReference type="EMBL" id="MCP2260982.1"/>
    </source>
</evidence>
<evidence type="ECO:0000259" key="5">
    <source>
        <dbReference type="PROSITE" id="PS50914"/>
    </source>
</evidence>
<dbReference type="PROSITE" id="PS50914">
    <property type="entry name" value="BON"/>
    <property type="match status" value="1"/>
</dbReference>
<comment type="caution">
    <text evidence="7">The sequence shown here is derived from an EMBL/GenBank/DDBJ whole genome shotgun (WGS) entry which is preliminary data.</text>
</comment>
<dbReference type="SUPFAM" id="SSF54631">
    <property type="entry name" value="CBS-domain pair"/>
    <property type="match status" value="1"/>
</dbReference>
<dbReference type="InterPro" id="IPR014004">
    <property type="entry name" value="Transpt-assoc_nodulatn_dom_bac"/>
</dbReference>
<sequence>MPTPTVSSVMTRGVVTIRPDTPFKDIVALLNDKGISAVPVTDDDGRLLGVVSESDLLAKEEYRSGLDRAPTLLSTRDPEERCRRAEGRTAADVMTPGVACVREDDPVVAVARRLAEANVRRMFVVDESGSLVGVVARRDLLRLYLRPDERIRDDVRALLDEIAASEASAIEVRVELGVVALLGRAPSRVGQERVVRAVRALPGVVGVRNQLIPGQGVPSSPAEAAPTAPATATTTTSASASASARAERAGGGARAVRRPEGRVVAGISGAEEDDAKVVAWAAEEAARRGLPLHLVHVYAAMPYAIPVTLGGPLPPVDDLAVREAGRVALDHAARQVRAAHPALGLTAELASGRPDLALREESARAAMLVLGARRHGALAEVVLGSMAGDMSVSATCPVVAVPVDRPPAPRGGPVVVGVNDAATATDTLRFAFAEASSRGAELHAVHCLATPSTTPGGEGAERDEHERSLAGVITAVAEGYPDVRAYSASVPGDAVPELLHRSEDASLLVVGTHGRHRVGAAVLGSVSRALLRSAECPVAVVRPTH</sequence>
<dbReference type="EMBL" id="JAMTCP010000034">
    <property type="protein sequence ID" value="MCP2260982.1"/>
    <property type="molecule type" value="Genomic_DNA"/>
</dbReference>
<dbReference type="SMART" id="SM00749">
    <property type="entry name" value="BON"/>
    <property type="match status" value="1"/>
</dbReference>
<keyword evidence="8" id="KW-1185">Reference proteome</keyword>
<feature type="domain" description="CBS" evidence="6">
    <location>
        <begin position="94"/>
        <end position="150"/>
    </location>
</feature>
<dbReference type="PRINTS" id="PR01438">
    <property type="entry name" value="UNVRSLSTRESS"/>
</dbReference>
<proteinExistence type="inferred from homology"/>
<dbReference type="SUPFAM" id="SSF52402">
    <property type="entry name" value="Adenine nucleotide alpha hydrolases-like"/>
    <property type="match status" value="2"/>
</dbReference>
<dbReference type="Pfam" id="PF04972">
    <property type="entry name" value="BON"/>
    <property type="match status" value="1"/>
</dbReference>
<dbReference type="InterPro" id="IPR051257">
    <property type="entry name" value="Diverse_CBS-Domain"/>
</dbReference>
<dbReference type="Gene3D" id="3.10.580.10">
    <property type="entry name" value="CBS-domain"/>
    <property type="match status" value="1"/>
</dbReference>
<dbReference type="InterPro" id="IPR006016">
    <property type="entry name" value="UspA"/>
</dbReference>
<name>A0ABT1HZM0_STRSD</name>